<gene>
    <name evidence="4" type="ORF">GCHA_4653</name>
</gene>
<dbReference type="Proteomes" id="UP000006320">
    <property type="component" value="Unassembled WGS sequence"/>
</dbReference>
<reference evidence="4 5" key="1">
    <citation type="journal article" date="2017" name="Antonie Van Leeuwenhoek">
        <title>Rhizobium rhizosphaerae sp. nov., a novel species isolated from rice rhizosphere.</title>
        <authorList>
            <person name="Zhao J.J."/>
            <person name="Zhang J."/>
            <person name="Zhang R.J."/>
            <person name="Zhang C.W."/>
            <person name="Yin H.Q."/>
            <person name="Zhang X.X."/>
        </authorList>
    </citation>
    <scope>NUCLEOTIDE SEQUENCE [LARGE SCALE GENOMIC DNA]</scope>
    <source>
        <strain evidence="4 5">S18K6</strain>
    </source>
</reference>
<dbReference type="RefSeq" id="WP_007992251.1">
    <property type="nucleotide sequence ID" value="NZ_BAEM01000063.1"/>
</dbReference>
<dbReference type="GO" id="GO:0006274">
    <property type="term" value="P:DNA replication termination"/>
    <property type="evidence" value="ECO:0007669"/>
    <property type="project" value="InterPro"/>
</dbReference>
<dbReference type="GO" id="GO:0005737">
    <property type="term" value="C:cytoplasm"/>
    <property type="evidence" value="ECO:0007669"/>
    <property type="project" value="InterPro"/>
</dbReference>
<comment type="caution">
    <text evidence="4">The sequence shown here is derived from an EMBL/GenBank/DDBJ whole genome shotgun (WGS) entry which is preliminary data.</text>
</comment>
<dbReference type="SUPFAM" id="SSF56596">
    <property type="entry name" value="Replication terminator protein (Tus)"/>
    <property type="match status" value="1"/>
</dbReference>
<dbReference type="Gene3D" id="3.30.54.10">
    <property type="match status" value="1"/>
</dbReference>
<protein>
    <submittedName>
        <fullName evidence="4">DNA replication terminus site-binding protein</fullName>
    </submittedName>
</protein>
<proteinExistence type="predicted"/>
<evidence type="ECO:0000256" key="2">
    <source>
        <dbReference type="ARBA" id="ARBA00022705"/>
    </source>
</evidence>
<dbReference type="Gene3D" id="3.50.14.10">
    <property type="entry name" value="Replication terminator Tus, domain 1 superfamily/Replication terminator Tus"/>
    <property type="match status" value="1"/>
</dbReference>
<dbReference type="InterPro" id="IPR036384">
    <property type="entry name" value="Tus_sf"/>
</dbReference>
<evidence type="ECO:0000313" key="5">
    <source>
        <dbReference type="Proteomes" id="UP000006320"/>
    </source>
</evidence>
<evidence type="ECO:0000256" key="3">
    <source>
        <dbReference type="ARBA" id="ARBA00023125"/>
    </source>
</evidence>
<keyword evidence="3" id="KW-0238">DNA-binding</keyword>
<dbReference type="Pfam" id="PF05472">
    <property type="entry name" value="Ter"/>
    <property type="match status" value="1"/>
</dbReference>
<accession>A0AAV3V8P2</accession>
<dbReference type="GO" id="GO:0003677">
    <property type="term" value="F:DNA binding"/>
    <property type="evidence" value="ECO:0007669"/>
    <property type="project" value="UniProtKB-KW"/>
</dbReference>
<evidence type="ECO:0000256" key="1">
    <source>
        <dbReference type="ARBA" id="ARBA00022490"/>
    </source>
</evidence>
<keyword evidence="1" id="KW-0963">Cytoplasm</keyword>
<dbReference type="AlphaFoldDB" id="A0AAV3V8P2"/>
<keyword evidence="2" id="KW-0235">DNA replication</keyword>
<name>A0AAV3V8P2_9ALTE</name>
<sequence>MMSNLIDLMSELEAEILQLRMLLREVAIPELCSYFHVPLVTKEEQDSIIEFGYSKIEVTTLTGHEALQRSLEALTDFYVPDSSFSRRFVTKHPGLIVVSGAKFEISAQVKRVNSAKLAFKAGVLALSETALEKWKEVHDRFMHLITTTVYRSIYCFDENVHRINFNWVSRPRVSNLTKTELLEKIENGIFTVPPSHSMESWKAVLAADKSLIERQTNDTFTIRRRIKLRPEASIRLEDANSAIGYSAGLPYIVFNRPGYFTPLESFDASKKQNRTRKEDSLQLLIKRMNLYADSNSSKGKS</sequence>
<dbReference type="EMBL" id="BAEM01000063">
    <property type="protein sequence ID" value="GAC12570.1"/>
    <property type="molecule type" value="Genomic_DNA"/>
</dbReference>
<dbReference type="InterPro" id="IPR036381">
    <property type="entry name" value="Tus_dom1"/>
</dbReference>
<evidence type="ECO:0000313" key="4">
    <source>
        <dbReference type="EMBL" id="GAC12570.1"/>
    </source>
</evidence>
<dbReference type="InterPro" id="IPR008865">
    <property type="entry name" value="DNA_replication_term_site-bd"/>
</dbReference>
<organism evidence="4 5">
    <name type="scientific">Paraglaciecola chathamensis S18K6</name>
    <dbReference type="NCBI Taxonomy" id="1127672"/>
    <lineage>
        <taxon>Bacteria</taxon>
        <taxon>Pseudomonadati</taxon>
        <taxon>Pseudomonadota</taxon>
        <taxon>Gammaproteobacteria</taxon>
        <taxon>Alteromonadales</taxon>
        <taxon>Alteromonadaceae</taxon>
        <taxon>Paraglaciecola</taxon>
    </lineage>
</organism>